<dbReference type="Pfam" id="PF03959">
    <property type="entry name" value="FSH1"/>
    <property type="match status" value="1"/>
</dbReference>
<evidence type="ECO:0000313" key="6">
    <source>
        <dbReference type="Proteomes" id="UP000593566"/>
    </source>
</evidence>
<dbReference type="GO" id="GO:0044550">
    <property type="term" value="P:secondary metabolite biosynthetic process"/>
    <property type="evidence" value="ECO:0007669"/>
    <property type="project" value="TreeGrafter"/>
</dbReference>
<comment type="similarity">
    <text evidence="1">Belongs to the LovG family.</text>
</comment>
<dbReference type="SUPFAM" id="SSF53474">
    <property type="entry name" value="alpha/beta-Hydrolases"/>
    <property type="match status" value="1"/>
</dbReference>
<sequence length="229" mass="24595">MEAAPTRGSSEPNVVVSPHSSRAPLPSQAGPDVLSVYKDWGPFLSWIPSALGCPKVNSQVAISMIEDAMESAMERDNEEGATGPWVGLLGFSQGAKLCASVLLLQQIQGIYKSRFNFRFGVLLAGRAPLLALQPGIPTGGETVVGVNGEESVDKGKPIRLRLPTVHVHGMRDSGLHLHRQLLENCCEVGSTRLLEWDGDHRVPLKTKDVVALVKQIVAVASETGVQFNE</sequence>
<keyword evidence="6" id="KW-1185">Reference proteome</keyword>
<evidence type="ECO:0000259" key="4">
    <source>
        <dbReference type="Pfam" id="PF03959"/>
    </source>
</evidence>
<dbReference type="AlphaFoldDB" id="A0A8H6CG25"/>
<dbReference type="InterPro" id="IPR005645">
    <property type="entry name" value="FSH-like_dom"/>
</dbReference>
<evidence type="ECO:0000256" key="3">
    <source>
        <dbReference type="SAM" id="MobiDB-lite"/>
    </source>
</evidence>
<accession>A0A8H6CG25</accession>
<organism evidence="5 6">
    <name type="scientific">Letharia lupina</name>
    <dbReference type="NCBI Taxonomy" id="560253"/>
    <lineage>
        <taxon>Eukaryota</taxon>
        <taxon>Fungi</taxon>
        <taxon>Dikarya</taxon>
        <taxon>Ascomycota</taxon>
        <taxon>Pezizomycotina</taxon>
        <taxon>Lecanoromycetes</taxon>
        <taxon>OSLEUM clade</taxon>
        <taxon>Lecanoromycetidae</taxon>
        <taxon>Lecanorales</taxon>
        <taxon>Lecanorineae</taxon>
        <taxon>Parmeliaceae</taxon>
        <taxon>Letharia</taxon>
    </lineage>
</organism>
<evidence type="ECO:0000256" key="2">
    <source>
        <dbReference type="ARBA" id="ARBA00022801"/>
    </source>
</evidence>
<proteinExistence type="inferred from homology"/>
<dbReference type="EMBL" id="JACCJB010000011">
    <property type="protein sequence ID" value="KAF6222857.1"/>
    <property type="molecule type" value="Genomic_DNA"/>
</dbReference>
<dbReference type="InterPro" id="IPR050593">
    <property type="entry name" value="LovG"/>
</dbReference>
<evidence type="ECO:0000313" key="5">
    <source>
        <dbReference type="EMBL" id="KAF6222857.1"/>
    </source>
</evidence>
<dbReference type="GeneID" id="59329326"/>
<dbReference type="Gene3D" id="3.40.50.1820">
    <property type="entry name" value="alpha/beta hydrolase"/>
    <property type="match status" value="1"/>
</dbReference>
<dbReference type="GO" id="GO:0005737">
    <property type="term" value="C:cytoplasm"/>
    <property type="evidence" value="ECO:0007669"/>
    <property type="project" value="TreeGrafter"/>
</dbReference>
<dbReference type="PANTHER" id="PTHR48070:SF3">
    <property type="entry name" value="ESTERASE DBAE-RELATED"/>
    <property type="match status" value="1"/>
</dbReference>
<gene>
    <name evidence="5" type="ORF">HO133_000908</name>
</gene>
<dbReference type="RefSeq" id="XP_037152203.1">
    <property type="nucleotide sequence ID" value="XM_037291841.1"/>
</dbReference>
<dbReference type="InterPro" id="IPR029058">
    <property type="entry name" value="AB_hydrolase_fold"/>
</dbReference>
<feature type="domain" description="Serine hydrolase" evidence="4">
    <location>
        <begin position="57"/>
        <end position="209"/>
    </location>
</feature>
<dbReference type="GO" id="GO:0016787">
    <property type="term" value="F:hydrolase activity"/>
    <property type="evidence" value="ECO:0007669"/>
    <property type="project" value="UniProtKB-KW"/>
</dbReference>
<dbReference type="Proteomes" id="UP000593566">
    <property type="component" value="Unassembled WGS sequence"/>
</dbReference>
<feature type="region of interest" description="Disordered" evidence="3">
    <location>
        <begin position="1"/>
        <end position="27"/>
    </location>
</feature>
<name>A0A8H6CG25_9LECA</name>
<keyword evidence="2" id="KW-0378">Hydrolase</keyword>
<reference evidence="5 6" key="1">
    <citation type="journal article" date="2020" name="Genomics">
        <title>Complete, high-quality genomes from long-read metagenomic sequencing of two wolf lichen thalli reveals enigmatic genome architecture.</title>
        <authorList>
            <person name="McKenzie S.K."/>
            <person name="Walston R.F."/>
            <person name="Allen J.L."/>
        </authorList>
    </citation>
    <scope>NUCLEOTIDE SEQUENCE [LARGE SCALE GENOMIC DNA]</scope>
    <source>
        <strain evidence="5">WasteWater1</strain>
    </source>
</reference>
<dbReference type="PANTHER" id="PTHR48070">
    <property type="entry name" value="ESTERASE OVCA2"/>
    <property type="match status" value="1"/>
</dbReference>
<comment type="caution">
    <text evidence="5">The sequence shown here is derived from an EMBL/GenBank/DDBJ whole genome shotgun (WGS) entry which is preliminary data.</text>
</comment>
<protein>
    <recommendedName>
        <fullName evidence="4">Serine hydrolase domain-containing protein</fullName>
    </recommendedName>
</protein>
<dbReference type="GO" id="GO:0005634">
    <property type="term" value="C:nucleus"/>
    <property type="evidence" value="ECO:0007669"/>
    <property type="project" value="TreeGrafter"/>
</dbReference>
<evidence type="ECO:0000256" key="1">
    <source>
        <dbReference type="ARBA" id="ARBA00005863"/>
    </source>
</evidence>